<evidence type="ECO:0000256" key="3">
    <source>
        <dbReference type="SAM" id="SignalP"/>
    </source>
</evidence>
<sequence length="609" mass="69523">MTRLHCLVLLIAIHVVAGEIKNVGWWKNAVFYQIYTPSFKDADNDGVGDLKGITSKLEYLHETGIDAIWLSPIYASPMKDSGYDVSDFRAIHYQYGNAKDFDDLIKKAKELGIKVILEFIPNHTSTEHLWFLKSNIQDKRYADYYIWRNRTVDGKPPNNWLNIYGKSAWECPQYRKDCYLHQFHSNEPELNYNNPHVQVEILDIMRFWLDKGVDGFRINAAAYLFEDENYLDEPLFYFPGVANDGYNSLEHIYTKNQNKSYQLVQNWTNFLRDYADSRNTDEKVLMTEVYADFDNTLNYYKSGVQIPSNFFLITHTNSSSSPREFQNFVLSWMSIYHLKVFQQREVIPNWVTGNSDQKRTATRHPGRSDQMTMLAMILPGVAVTYYGEEIGMVDKSDLSFEDTRDLAGRNAGPNNYKRYSRDPSRTPMQWDNTTNAGFNNGSKPWFPIHQNYVNISLAAQKAANASHYKIYAKLINLKKTRAAIISGTLLIDTLADDKSLVVIRSEKNESIVLVINFSNETVTLNVREHVPSIGQKVTVEVATLESSIKEGSSVNLDKLTLGRNQALVMSTILHEQLTTNNPPNSTSNNGSLLVSSAVCVLVFLAAFLS</sequence>
<keyword evidence="5" id="KW-1185">Reference proteome</keyword>
<dbReference type="Gene3D" id="3.90.400.10">
    <property type="entry name" value="Oligo-1,6-glucosidase, Domain 2"/>
    <property type="match status" value="1"/>
</dbReference>
<evidence type="ECO:0000256" key="1">
    <source>
        <dbReference type="ARBA" id="ARBA00001657"/>
    </source>
</evidence>
<gene>
    <name evidence="6" type="primary">LOC105269338</name>
</gene>
<dbReference type="Gene3D" id="2.60.40.1180">
    <property type="entry name" value="Golgi alpha-mannosidase II"/>
    <property type="match status" value="1"/>
</dbReference>
<dbReference type="InterPro" id="IPR006047">
    <property type="entry name" value="GH13_cat_dom"/>
</dbReference>
<name>A0A9R1TDT8_9HYME</name>
<accession>A0A9R1TDT8</accession>
<dbReference type="Pfam" id="PF00128">
    <property type="entry name" value="Alpha-amylase"/>
    <property type="match status" value="1"/>
</dbReference>
<evidence type="ECO:0000259" key="4">
    <source>
        <dbReference type="SMART" id="SM00642"/>
    </source>
</evidence>
<dbReference type="Gene3D" id="3.20.20.80">
    <property type="entry name" value="Glycosidases"/>
    <property type="match status" value="1"/>
</dbReference>
<evidence type="ECO:0000313" key="6">
    <source>
        <dbReference type="RefSeq" id="XP_011307787.1"/>
    </source>
</evidence>
<dbReference type="InterPro" id="IPR017853">
    <property type="entry name" value="GH"/>
</dbReference>
<feature type="chain" id="PRO_5040130749" description="alpha-glucosidase" evidence="3">
    <location>
        <begin position="19"/>
        <end position="609"/>
    </location>
</feature>
<dbReference type="GeneID" id="105269338"/>
<protein>
    <recommendedName>
        <fullName evidence="2">alpha-glucosidase</fullName>
        <ecNumber evidence="2">3.2.1.20</ecNumber>
    </recommendedName>
</protein>
<dbReference type="Proteomes" id="UP000694866">
    <property type="component" value="Unplaced"/>
</dbReference>
<dbReference type="InterPro" id="IPR013780">
    <property type="entry name" value="Glyco_hydro_b"/>
</dbReference>
<dbReference type="OrthoDB" id="1740265at2759"/>
<dbReference type="PANTHER" id="PTHR10357:SF179">
    <property type="entry name" value="NEUTRAL AND BASIC AMINO ACID TRANSPORT PROTEIN RBAT"/>
    <property type="match status" value="1"/>
</dbReference>
<evidence type="ECO:0000256" key="2">
    <source>
        <dbReference type="ARBA" id="ARBA00012741"/>
    </source>
</evidence>
<comment type="catalytic activity">
    <reaction evidence="1">
        <text>Hydrolysis of terminal, non-reducing (1-&gt;4)-linked alpha-D-glucose residues with release of alpha-D-glucose.</text>
        <dbReference type="EC" id="3.2.1.20"/>
    </reaction>
</comment>
<dbReference type="AlphaFoldDB" id="A0A9R1TDT8"/>
<dbReference type="PANTHER" id="PTHR10357">
    <property type="entry name" value="ALPHA-AMYLASE FAMILY MEMBER"/>
    <property type="match status" value="1"/>
</dbReference>
<dbReference type="InterPro" id="IPR045857">
    <property type="entry name" value="O16G_dom_2"/>
</dbReference>
<dbReference type="KEGG" id="fas:105269338"/>
<dbReference type="GO" id="GO:0005975">
    <property type="term" value="P:carbohydrate metabolic process"/>
    <property type="evidence" value="ECO:0007669"/>
    <property type="project" value="InterPro"/>
</dbReference>
<dbReference type="RefSeq" id="XP_011307787.1">
    <property type="nucleotide sequence ID" value="XM_011309485.1"/>
</dbReference>
<dbReference type="SMART" id="SM00642">
    <property type="entry name" value="Aamy"/>
    <property type="match status" value="1"/>
</dbReference>
<dbReference type="EC" id="3.2.1.20" evidence="2"/>
<feature type="domain" description="Glycosyl hydrolase family 13 catalytic" evidence="4">
    <location>
        <begin position="33"/>
        <end position="425"/>
    </location>
</feature>
<keyword evidence="3" id="KW-0732">Signal</keyword>
<dbReference type="SUPFAM" id="SSF51445">
    <property type="entry name" value="(Trans)glycosidases"/>
    <property type="match status" value="1"/>
</dbReference>
<organism evidence="5 6">
    <name type="scientific">Fopius arisanus</name>
    <dbReference type="NCBI Taxonomy" id="64838"/>
    <lineage>
        <taxon>Eukaryota</taxon>
        <taxon>Metazoa</taxon>
        <taxon>Ecdysozoa</taxon>
        <taxon>Arthropoda</taxon>
        <taxon>Hexapoda</taxon>
        <taxon>Insecta</taxon>
        <taxon>Pterygota</taxon>
        <taxon>Neoptera</taxon>
        <taxon>Endopterygota</taxon>
        <taxon>Hymenoptera</taxon>
        <taxon>Apocrita</taxon>
        <taxon>Ichneumonoidea</taxon>
        <taxon>Braconidae</taxon>
        <taxon>Opiinae</taxon>
        <taxon>Fopius</taxon>
    </lineage>
</organism>
<dbReference type="GO" id="GO:0004558">
    <property type="term" value="F:alpha-1,4-glucosidase activity"/>
    <property type="evidence" value="ECO:0007669"/>
    <property type="project" value="UniProtKB-EC"/>
</dbReference>
<feature type="signal peptide" evidence="3">
    <location>
        <begin position="1"/>
        <end position="18"/>
    </location>
</feature>
<evidence type="ECO:0000313" key="5">
    <source>
        <dbReference type="Proteomes" id="UP000694866"/>
    </source>
</evidence>
<proteinExistence type="predicted"/>
<reference evidence="6" key="1">
    <citation type="submission" date="2025-08" db="UniProtKB">
        <authorList>
            <consortium name="RefSeq"/>
        </authorList>
    </citation>
    <scope>IDENTIFICATION</scope>
    <source>
        <strain evidence="6">USDA-PBARC FA_bdor</strain>
        <tissue evidence="6">Whole organism</tissue>
    </source>
</reference>